<reference evidence="2 3" key="1">
    <citation type="submission" date="2020-03" db="EMBL/GenBank/DDBJ databases">
        <title>Draft Genome Sequence of 2-Methylisoborneol Producing Pseudanabaena yagii Strain GIHE-NHR1 Isolated from North Han River in South Korea.</title>
        <authorList>
            <person name="Jeong J."/>
        </authorList>
    </citation>
    <scope>NUCLEOTIDE SEQUENCE [LARGE SCALE GENOMIC DNA]</scope>
    <source>
        <strain evidence="2 3">GIHE-NHR1</strain>
    </source>
</reference>
<dbReference type="SMART" id="SM00507">
    <property type="entry name" value="HNHc"/>
    <property type="match status" value="1"/>
</dbReference>
<evidence type="ECO:0000313" key="2">
    <source>
        <dbReference type="EMBL" id="NMF56992.1"/>
    </source>
</evidence>
<keyword evidence="3" id="KW-1185">Reference proteome</keyword>
<dbReference type="EMBL" id="JAAVJL010000001">
    <property type="protein sequence ID" value="NMF56992.1"/>
    <property type="molecule type" value="Genomic_DNA"/>
</dbReference>
<evidence type="ECO:0000259" key="1">
    <source>
        <dbReference type="SMART" id="SM00507"/>
    </source>
</evidence>
<dbReference type="RefSeq" id="WP_169362079.1">
    <property type="nucleotide sequence ID" value="NZ_JAAVJL010000001.1"/>
</dbReference>
<sequence length="202" mass="23808">MSNINDESLEKSTVQLNIIREYFKMHPNIEIQTKDVVDWVTSKYFERTGKIFRDPDRGIRSLYQRGFLQKISKGVYKYDPRYAQNRDQEDFTITQKNEILKRDGYKCVICGAGRENGVDLHVDHIKPKDMGGLATVENGQTLCSQHNFLKKNLKQTETGKKMFIRLYDLSKKENNQELQEFCTEILQTFENFNINGHIEWKK</sequence>
<dbReference type="Gene3D" id="1.10.30.50">
    <property type="match status" value="1"/>
</dbReference>
<name>A0ABX1LLJ1_9CYAN</name>
<dbReference type="Proteomes" id="UP000738376">
    <property type="component" value="Unassembled WGS sequence"/>
</dbReference>
<feature type="domain" description="HNH nuclease" evidence="1">
    <location>
        <begin position="94"/>
        <end position="148"/>
    </location>
</feature>
<gene>
    <name evidence="2" type="ORF">HC246_02930</name>
</gene>
<dbReference type="InterPro" id="IPR002711">
    <property type="entry name" value="HNH"/>
</dbReference>
<organism evidence="2 3">
    <name type="scientific">Pseudanabaena yagii GIHE-NHR1</name>
    <dbReference type="NCBI Taxonomy" id="2722753"/>
    <lineage>
        <taxon>Bacteria</taxon>
        <taxon>Bacillati</taxon>
        <taxon>Cyanobacteriota</taxon>
        <taxon>Cyanophyceae</taxon>
        <taxon>Pseudanabaenales</taxon>
        <taxon>Pseudanabaenaceae</taxon>
        <taxon>Pseudanabaena</taxon>
        <taxon>Pseudanabaena yagii</taxon>
    </lineage>
</organism>
<proteinExistence type="predicted"/>
<keyword evidence="2" id="KW-0540">Nuclease</keyword>
<comment type="caution">
    <text evidence="2">The sequence shown here is derived from an EMBL/GenBank/DDBJ whole genome shotgun (WGS) entry which is preliminary data.</text>
</comment>
<accession>A0ABX1LLJ1</accession>
<keyword evidence="2" id="KW-0255">Endonuclease</keyword>
<protein>
    <submittedName>
        <fullName evidence="2">HNH endonuclease</fullName>
    </submittedName>
</protein>
<dbReference type="GO" id="GO:0004519">
    <property type="term" value="F:endonuclease activity"/>
    <property type="evidence" value="ECO:0007669"/>
    <property type="project" value="UniProtKB-KW"/>
</dbReference>
<dbReference type="Pfam" id="PF01844">
    <property type="entry name" value="HNH"/>
    <property type="match status" value="1"/>
</dbReference>
<dbReference type="CDD" id="cd00085">
    <property type="entry name" value="HNHc"/>
    <property type="match status" value="1"/>
</dbReference>
<dbReference type="InterPro" id="IPR003615">
    <property type="entry name" value="HNH_nuc"/>
</dbReference>
<evidence type="ECO:0000313" key="3">
    <source>
        <dbReference type="Proteomes" id="UP000738376"/>
    </source>
</evidence>
<keyword evidence="2" id="KW-0378">Hydrolase</keyword>